<evidence type="ECO:0000313" key="3">
    <source>
        <dbReference type="Proteomes" id="UP000028999"/>
    </source>
</evidence>
<gene>
    <name evidence="2" type="primary">BnaA09g46940D</name>
    <name evidence="2" type="ORF">GSBRNA2T00035452001</name>
</gene>
<accession>A0A078GPN6</accession>
<dbReference type="Proteomes" id="UP000028999">
    <property type="component" value="Unassembled WGS sequence"/>
</dbReference>
<evidence type="ECO:0000313" key="2">
    <source>
        <dbReference type="EMBL" id="CDY26583.1"/>
    </source>
</evidence>
<feature type="compositionally biased region" description="Polar residues" evidence="1">
    <location>
        <begin position="1"/>
        <end position="11"/>
    </location>
</feature>
<dbReference type="EMBL" id="LK032192">
    <property type="protein sequence ID" value="CDY26583.1"/>
    <property type="molecule type" value="Genomic_DNA"/>
</dbReference>
<dbReference type="AlphaFoldDB" id="A0A078GPN6"/>
<organism evidence="2 3">
    <name type="scientific">Brassica napus</name>
    <name type="common">Rape</name>
    <dbReference type="NCBI Taxonomy" id="3708"/>
    <lineage>
        <taxon>Eukaryota</taxon>
        <taxon>Viridiplantae</taxon>
        <taxon>Streptophyta</taxon>
        <taxon>Embryophyta</taxon>
        <taxon>Tracheophyta</taxon>
        <taxon>Spermatophyta</taxon>
        <taxon>Magnoliopsida</taxon>
        <taxon>eudicotyledons</taxon>
        <taxon>Gunneridae</taxon>
        <taxon>Pentapetalae</taxon>
        <taxon>rosids</taxon>
        <taxon>malvids</taxon>
        <taxon>Brassicales</taxon>
        <taxon>Brassicaceae</taxon>
        <taxon>Brassiceae</taxon>
        <taxon>Brassica</taxon>
    </lineage>
</organism>
<proteinExistence type="predicted"/>
<name>A0A078GPN6_BRANA</name>
<keyword evidence="3" id="KW-1185">Reference proteome</keyword>
<dbReference type="PaxDb" id="3708-A0A078GPN6"/>
<evidence type="ECO:0000256" key="1">
    <source>
        <dbReference type="SAM" id="MobiDB-lite"/>
    </source>
</evidence>
<protein>
    <submittedName>
        <fullName evidence="2">BnaA09g46940D protein</fullName>
    </submittedName>
</protein>
<sequence>MGASKMHSSFSMKWKPKGSKQMSSPTTLS</sequence>
<feature type="region of interest" description="Disordered" evidence="1">
    <location>
        <begin position="1"/>
        <end position="29"/>
    </location>
</feature>
<dbReference type="Gramene" id="CDY26583">
    <property type="protein sequence ID" value="CDY26583"/>
    <property type="gene ID" value="GSBRNA2T00035452001"/>
</dbReference>
<feature type="compositionally biased region" description="Polar residues" evidence="1">
    <location>
        <begin position="20"/>
        <end position="29"/>
    </location>
</feature>
<reference evidence="2 3" key="1">
    <citation type="journal article" date="2014" name="Science">
        <title>Plant genetics. Early allopolyploid evolution in the post-Neolithic Brassica napus oilseed genome.</title>
        <authorList>
            <person name="Chalhoub B."/>
            <person name="Denoeud F."/>
            <person name="Liu S."/>
            <person name="Parkin I.A."/>
            <person name="Tang H."/>
            <person name="Wang X."/>
            <person name="Chiquet J."/>
            <person name="Belcram H."/>
            <person name="Tong C."/>
            <person name="Samans B."/>
            <person name="Correa M."/>
            <person name="Da Silva C."/>
            <person name="Just J."/>
            <person name="Falentin C."/>
            <person name="Koh C.S."/>
            <person name="Le Clainche I."/>
            <person name="Bernard M."/>
            <person name="Bento P."/>
            <person name="Noel B."/>
            <person name="Labadie K."/>
            <person name="Alberti A."/>
            <person name="Charles M."/>
            <person name="Arnaud D."/>
            <person name="Guo H."/>
            <person name="Daviaud C."/>
            <person name="Alamery S."/>
            <person name="Jabbari K."/>
            <person name="Zhao M."/>
            <person name="Edger P.P."/>
            <person name="Chelaifa H."/>
            <person name="Tack D."/>
            <person name="Lassalle G."/>
            <person name="Mestiri I."/>
            <person name="Schnel N."/>
            <person name="Le Paslier M.C."/>
            <person name="Fan G."/>
            <person name="Renault V."/>
            <person name="Bayer P.E."/>
            <person name="Golicz A.A."/>
            <person name="Manoli S."/>
            <person name="Lee T.H."/>
            <person name="Thi V.H."/>
            <person name="Chalabi S."/>
            <person name="Hu Q."/>
            <person name="Fan C."/>
            <person name="Tollenaere R."/>
            <person name="Lu Y."/>
            <person name="Battail C."/>
            <person name="Shen J."/>
            <person name="Sidebottom C.H."/>
            <person name="Wang X."/>
            <person name="Canaguier A."/>
            <person name="Chauveau A."/>
            <person name="Berard A."/>
            <person name="Deniot G."/>
            <person name="Guan M."/>
            <person name="Liu Z."/>
            <person name="Sun F."/>
            <person name="Lim Y.P."/>
            <person name="Lyons E."/>
            <person name="Town C.D."/>
            <person name="Bancroft I."/>
            <person name="Wang X."/>
            <person name="Meng J."/>
            <person name="Ma J."/>
            <person name="Pires J.C."/>
            <person name="King G.J."/>
            <person name="Brunel D."/>
            <person name="Delourme R."/>
            <person name="Renard M."/>
            <person name="Aury J.M."/>
            <person name="Adams K.L."/>
            <person name="Batley J."/>
            <person name="Snowdon R.J."/>
            <person name="Tost J."/>
            <person name="Edwards D."/>
            <person name="Zhou Y."/>
            <person name="Hua W."/>
            <person name="Sharpe A.G."/>
            <person name="Paterson A.H."/>
            <person name="Guan C."/>
            <person name="Wincker P."/>
        </authorList>
    </citation>
    <scope>NUCLEOTIDE SEQUENCE [LARGE SCALE GENOMIC DNA]</scope>
    <source>
        <strain evidence="3">cv. Darmor-bzh</strain>
    </source>
</reference>